<dbReference type="RefSeq" id="WP_176952261.1">
    <property type="nucleotide sequence ID" value="NZ_JABXYK010000024.1"/>
</dbReference>
<dbReference type="Pfam" id="PF06169">
    <property type="entry name" value="DUF982"/>
    <property type="match status" value="1"/>
</dbReference>
<comment type="caution">
    <text evidence="1">The sequence shown here is derived from an EMBL/GenBank/DDBJ whole genome shotgun (WGS) entry which is preliminary data.</text>
</comment>
<gene>
    <name evidence="1" type="ORF">HV823_24300</name>
</gene>
<reference evidence="1 2" key="1">
    <citation type="submission" date="2020-06" db="EMBL/GenBank/DDBJ databases">
        <title>Rhizobium sp.nov. isolated from the tomato plant.</title>
        <authorList>
            <person name="Thin K.K."/>
            <person name="Zhang X."/>
            <person name="He S."/>
        </authorList>
    </citation>
    <scope>NUCLEOTIDE SEQUENCE [LARGE SCALE GENOMIC DNA]</scope>
    <source>
        <strain evidence="1 2">DBTS2</strain>
    </source>
</reference>
<accession>A0ABX2QKN6</accession>
<dbReference type="Gene3D" id="6.10.250.730">
    <property type="match status" value="1"/>
</dbReference>
<dbReference type="Proteomes" id="UP000659172">
    <property type="component" value="Unassembled WGS sequence"/>
</dbReference>
<evidence type="ECO:0000313" key="1">
    <source>
        <dbReference type="EMBL" id="NVP58362.1"/>
    </source>
</evidence>
<keyword evidence="2" id="KW-1185">Reference proteome</keyword>
<protein>
    <submittedName>
        <fullName evidence="1">DUF982 domain-containing protein</fullName>
    </submittedName>
</protein>
<dbReference type="InterPro" id="IPR010385">
    <property type="entry name" value="DUF982"/>
</dbReference>
<proteinExistence type="predicted"/>
<name>A0ABX2QKN6_9HYPH</name>
<evidence type="ECO:0000313" key="2">
    <source>
        <dbReference type="Proteomes" id="UP000659172"/>
    </source>
</evidence>
<organism evidence="1 2">
    <name type="scientific">Mycoplana rhizolycopersici</name>
    <dbReference type="NCBI Taxonomy" id="2746702"/>
    <lineage>
        <taxon>Bacteria</taxon>
        <taxon>Pseudomonadati</taxon>
        <taxon>Pseudomonadota</taxon>
        <taxon>Alphaproteobacteria</taxon>
        <taxon>Hyphomicrobiales</taxon>
        <taxon>Rhizobiaceae</taxon>
        <taxon>Mycoplana</taxon>
    </lineage>
</organism>
<sequence>MGDVLSMSLHLSWNAPICIDTPHRLLKVVRTPDEALAVMSHSWPDGARAPSYFSAKRACIAALCGNGSSHVARDKFVTACREAQIRFKLMPTLQ</sequence>
<dbReference type="EMBL" id="JABXYK010000024">
    <property type="protein sequence ID" value="NVP58362.1"/>
    <property type="molecule type" value="Genomic_DNA"/>
</dbReference>